<sequence>MKLRKISLALLGLGFASGALCAEVTDLRSAVENTVVNNPEVQVKWRTFRQSTEEIGIGRSEFFPTVDVNYKYAHEDHNEPPLSGGNQDFDRYGWSAGLQQNLFKGFSTVNLVRQLDHTRRASYFDFLSESENQALEATRAYLDVLRFRQLLELAQYNYAVHKGIHQQLMQKVAAGVGRRVDLEQATGRLALAESNLITEEANLHDVTVRFTRIVGMPPPMNLSKPAPFTVAKQEPSDMFKQAFQRNPQYLSAVESVRAATAEVDVRKGAFSPTADLRAQYEHTNNLDGVGGVHKIGVIEVVLNMNLFRGGADRARLRASAERREATRDLQQKACRDIHQTVQIAYNDIRRIGEQIDPLRLHSLSTEKARDAYRSQFEIGQRTLLDLLDSENELYDAKRAVINAESDLLLAQARQLASSGMLLEALEVKPKESLTFDGSPSDEWQACDTSLVPSATIDKNAIQPVTLGATTTMDAPPAIVPEATKPQKAPAKKTTTKKSG</sequence>
<dbReference type="RefSeq" id="WP_085275266.1">
    <property type="nucleotide sequence ID" value="NZ_FXAG01000003.1"/>
</dbReference>
<keyword evidence="5" id="KW-0812">Transmembrane</keyword>
<name>A0A1Y6BF14_9NEIS</name>
<accession>A0A1Y6BF14</accession>
<gene>
    <name evidence="10" type="ORF">SAMN02745746_00936</name>
</gene>
<keyword evidence="4" id="KW-1134">Transmembrane beta strand</keyword>
<dbReference type="SUPFAM" id="SSF56954">
    <property type="entry name" value="Outer membrane efflux proteins (OEP)"/>
    <property type="match status" value="1"/>
</dbReference>
<dbReference type="EMBL" id="FXAG01000003">
    <property type="protein sequence ID" value="SMF04202.1"/>
    <property type="molecule type" value="Genomic_DNA"/>
</dbReference>
<protein>
    <submittedName>
        <fullName evidence="10">Outer membrane protein, adhesin transport system</fullName>
    </submittedName>
</protein>
<dbReference type="Pfam" id="PF02321">
    <property type="entry name" value="OEP"/>
    <property type="match status" value="2"/>
</dbReference>
<feature type="region of interest" description="Disordered" evidence="8">
    <location>
        <begin position="468"/>
        <end position="499"/>
    </location>
</feature>
<evidence type="ECO:0000256" key="2">
    <source>
        <dbReference type="ARBA" id="ARBA00007613"/>
    </source>
</evidence>
<dbReference type="NCBIfam" id="TIGR01844">
    <property type="entry name" value="type_I_sec_TolC"/>
    <property type="match status" value="1"/>
</dbReference>
<keyword evidence="6" id="KW-0472">Membrane</keyword>
<dbReference type="InterPro" id="IPR003423">
    <property type="entry name" value="OMP_efflux"/>
</dbReference>
<keyword evidence="11" id="KW-1185">Reference proteome</keyword>
<dbReference type="PANTHER" id="PTHR30026">
    <property type="entry name" value="OUTER MEMBRANE PROTEIN TOLC"/>
    <property type="match status" value="1"/>
</dbReference>
<dbReference type="InterPro" id="IPR051906">
    <property type="entry name" value="TolC-like"/>
</dbReference>
<feature type="chain" id="PRO_5012667071" evidence="9">
    <location>
        <begin position="22"/>
        <end position="499"/>
    </location>
</feature>
<dbReference type="Proteomes" id="UP000192920">
    <property type="component" value="Unassembled WGS sequence"/>
</dbReference>
<evidence type="ECO:0000256" key="4">
    <source>
        <dbReference type="ARBA" id="ARBA00022452"/>
    </source>
</evidence>
<evidence type="ECO:0000256" key="5">
    <source>
        <dbReference type="ARBA" id="ARBA00022692"/>
    </source>
</evidence>
<feature type="compositionally biased region" description="Basic residues" evidence="8">
    <location>
        <begin position="489"/>
        <end position="499"/>
    </location>
</feature>
<dbReference type="STRING" id="1123014.SAMN02745746_00936"/>
<evidence type="ECO:0000256" key="7">
    <source>
        <dbReference type="ARBA" id="ARBA00023237"/>
    </source>
</evidence>
<keyword evidence="9" id="KW-0732">Signal</keyword>
<evidence type="ECO:0000256" key="1">
    <source>
        <dbReference type="ARBA" id="ARBA00004442"/>
    </source>
</evidence>
<evidence type="ECO:0000256" key="6">
    <source>
        <dbReference type="ARBA" id="ARBA00023136"/>
    </source>
</evidence>
<evidence type="ECO:0000256" key="8">
    <source>
        <dbReference type="SAM" id="MobiDB-lite"/>
    </source>
</evidence>
<keyword evidence="7" id="KW-0998">Cell outer membrane</keyword>
<dbReference type="InterPro" id="IPR010130">
    <property type="entry name" value="T1SS_OMP_TolC"/>
</dbReference>
<proteinExistence type="inferred from homology"/>
<reference evidence="11" key="1">
    <citation type="submission" date="2017-04" db="EMBL/GenBank/DDBJ databases">
        <authorList>
            <person name="Varghese N."/>
            <person name="Submissions S."/>
        </authorList>
    </citation>
    <scope>NUCLEOTIDE SEQUENCE [LARGE SCALE GENOMIC DNA]</scope>
    <source>
        <strain evidence="11">DSM 22618</strain>
    </source>
</reference>
<evidence type="ECO:0000256" key="3">
    <source>
        <dbReference type="ARBA" id="ARBA00022448"/>
    </source>
</evidence>
<dbReference type="AlphaFoldDB" id="A0A1Y6BF14"/>
<comment type="similarity">
    <text evidence="2">Belongs to the outer membrane factor (OMF) (TC 1.B.17) family.</text>
</comment>
<dbReference type="GO" id="GO:1990281">
    <property type="term" value="C:efflux pump complex"/>
    <property type="evidence" value="ECO:0007669"/>
    <property type="project" value="TreeGrafter"/>
</dbReference>
<dbReference type="PANTHER" id="PTHR30026:SF22">
    <property type="entry name" value="OUTER MEMBRANE EFFLUX PROTEIN"/>
    <property type="match status" value="1"/>
</dbReference>
<dbReference type="GO" id="GO:0009279">
    <property type="term" value="C:cell outer membrane"/>
    <property type="evidence" value="ECO:0007669"/>
    <property type="project" value="UniProtKB-SubCell"/>
</dbReference>
<evidence type="ECO:0000313" key="10">
    <source>
        <dbReference type="EMBL" id="SMF04202.1"/>
    </source>
</evidence>
<evidence type="ECO:0000256" key="9">
    <source>
        <dbReference type="SAM" id="SignalP"/>
    </source>
</evidence>
<dbReference type="GO" id="GO:0015562">
    <property type="term" value="F:efflux transmembrane transporter activity"/>
    <property type="evidence" value="ECO:0007669"/>
    <property type="project" value="InterPro"/>
</dbReference>
<dbReference type="GO" id="GO:0015288">
    <property type="term" value="F:porin activity"/>
    <property type="evidence" value="ECO:0007669"/>
    <property type="project" value="TreeGrafter"/>
</dbReference>
<comment type="subcellular location">
    <subcellularLocation>
        <location evidence="1">Cell outer membrane</location>
    </subcellularLocation>
</comment>
<dbReference type="Gene3D" id="1.20.1600.10">
    <property type="entry name" value="Outer membrane efflux proteins (OEP)"/>
    <property type="match status" value="1"/>
</dbReference>
<keyword evidence="3" id="KW-0813">Transport</keyword>
<organism evidence="10 11">
    <name type="scientific">Pseudogulbenkiania subflava DSM 22618</name>
    <dbReference type="NCBI Taxonomy" id="1123014"/>
    <lineage>
        <taxon>Bacteria</taxon>
        <taxon>Pseudomonadati</taxon>
        <taxon>Pseudomonadota</taxon>
        <taxon>Betaproteobacteria</taxon>
        <taxon>Neisseriales</taxon>
        <taxon>Chromobacteriaceae</taxon>
        <taxon>Pseudogulbenkiania</taxon>
    </lineage>
</organism>
<feature type="signal peptide" evidence="9">
    <location>
        <begin position="1"/>
        <end position="21"/>
    </location>
</feature>
<evidence type="ECO:0000313" key="11">
    <source>
        <dbReference type="Proteomes" id="UP000192920"/>
    </source>
</evidence>